<evidence type="ECO:0000313" key="3">
    <source>
        <dbReference type="Proteomes" id="UP001172159"/>
    </source>
</evidence>
<dbReference type="AlphaFoldDB" id="A0AA40DLJ5"/>
<feature type="domain" description="PD-(D/E)XK nuclease-like" evidence="1">
    <location>
        <begin position="87"/>
        <end position="122"/>
    </location>
</feature>
<dbReference type="EMBL" id="JAUKTV010000021">
    <property type="protein sequence ID" value="KAK0704283.1"/>
    <property type="molecule type" value="Genomic_DNA"/>
</dbReference>
<accession>A0AA40DLJ5</accession>
<reference evidence="2" key="1">
    <citation type="submission" date="2023-06" db="EMBL/GenBank/DDBJ databases">
        <title>Genome-scale phylogeny and comparative genomics of the fungal order Sordariales.</title>
        <authorList>
            <consortium name="Lawrence Berkeley National Laboratory"/>
            <person name="Hensen N."/>
            <person name="Bonometti L."/>
            <person name="Westerberg I."/>
            <person name="Brannstrom I.O."/>
            <person name="Guillou S."/>
            <person name="Cros-Aarteil S."/>
            <person name="Calhoun S."/>
            <person name="Haridas S."/>
            <person name="Kuo A."/>
            <person name="Mondo S."/>
            <person name="Pangilinan J."/>
            <person name="Riley R."/>
            <person name="Labutti K."/>
            <person name="Andreopoulos B."/>
            <person name="Lipzen A."/>
            <person name="Chen C."/>
            <person name="Yanf M."/>
            <person name="Daum C."/>
            <person name="Ng V."/>
            <person name="Clum A."/>
            <person name="Steindorff A."/>
            <person name="Ohm R."/>
            <person name="Martin F."/>
            <person name="Silar P."/>
            <person name="Natvig D."/>
            <person name="Lalanne C."/>
            <person name="Gautier V."/>
            <person name="Ament-Velasquez S.L."/>
            <person name="Kruys A."/>
            <person name="Hutchinson M.I."/>
            <person name="Powell A.J."/>
            <person name="Barry K."/>
            <person name="Miller A.N."/>
            <person name="Grigoriev I.V."/>
            <person name="Debuchy R."/>
            <person name="Gladieux P."/>
            <person name="Thoren M.H."/>
            <person name="Johannesson H."/>
        </authorList>
    </citation>
    <scope>NUCLEOTIDE SEQUENCE</scope>
    <source>
        <strain evidence="2">CBS 540.89</strain>
    </source>
</reference>
<evidence type="ECO:0000313" key="2">
    <source>
        <dbReference type="EMBL" id="KAK0704283.1"/>
    </source>
</evidence>
<organism evidence="2 3">
    <name type="scientific">Apiosordaria backusii</name>
    <dbReference type="NCBI Taxonomy" id="314023"/>
    <lineage>
        <taxon>Eukaryota</taxon>
        <taxon>Fungi</taxon>
        <taxon>Dikarya</taxon>
        <taxon>Ascomycota</taxon>
        <taxon>Pezizomycotina</taxon>
        <taxon>Sordariomycetes</taxon>
        <taxon>Sordariomycetidae</taxon>
        <taxon>Sordariales</taxon>
        <taxon>Lasiosphaeriaceae</taxon>
        <taxon>Apiosordaria</taxon>
    </lineage>
</organism>
<gene>
    <name evidence="2" type="ORF">B0T21DRAFT_455436</name>
</gene>
<dbReference type="Proteomes" id="UP001172159">
    <property type="component" value="Unassembled WGS sequence"/>
</dbReference>
<protein>
    <recommendedName>
        <fullName evidence="1">PD-(D/E)XK nuclease-like domain-containing protein</fullName>
    </recommendedName>
</protein>
<keyword evidence="3" id="KW-1185">Reference proteome</keyword>
<name>A0AA40DLJ5_9PEZI</name>
<dbReference type="Pfam" id="PF20516">
    <property type="entry name" value="PDDEXK_12"/>
    <property type="match status" value="1"/>
</dbReference>
<sequence length="143" mass="16257">MAGDEMDFPKLKELKGEKNLQEWKKLLLLHLSYHDLDKYILEDVVATPANKKDRIKVLLFIQSSLSTDVQERLTNGGSKADEMDPKVLWYDCPFGHTRDVLGIYKIVYGVQKLVAFSKDVFWLWYKDAVLGPTAGKIGEGPLA</sequence>
<dbReference type="InterPro" id="IPR046797">
    <property type="entry name" value="PDDEXK_12"/>
</dbReference>
<evidence type="ECO:0000259" key="1">
    <source>
        <dbReference type="Pfam" id="PF20516"/>
    </source>
</evidence>
<comment type="caution">
    <text evidence="2">The sequence shown here is derived from an EMBL/GenBank/DDBJ whole genome shotgun (WGS) entry which is preliminary data.</text>
</comment>
<proteinExistence type="predicted"/>